<name>A0A6G3ZWL9_9BACL</name>
<evidence type="ECO:0000256" key="1">
    <source>
        <dbReference type="SAM" id="Phobius"/>
    </source>
</evidence>
<keyword evidence="1" id="KW-0812">Transmembrane</keyword>
<reference evidence="2" key="1">
    <citation type="submission" date="2020-02" db="EMBL/GenBank/DDBJ databases">
        <authorList>
            <person name="Shen X.-R."/>
            <person name="Zhang Y.-X."/>
        </authorList>
    </citation>
    <scope>NUCLEOTIDE SEQUENCE</scope>
    <source>
        <strain evidence="2">SYP-B3998</strain>
    </source>
</reference>
<sequence>MRHSLLGNTTKQLTRSEQVNRRMLREQEDKSYEQLFILFSAKVEKIMIRVTLVFLILLISIQALLQIPYVRERLTRVELLEGKPYSSPQNYSGERS</sequence>
<gene>
    <name evidence="2" type="ORF">GK047_08790</name>
</gene>
<feature type="transmembrane region" description="Helical" evidence="1">
    <location>
        <begin position="46"/>
        <end position="65"/>
    </location>
</feature>
<evidence type="ECO:0000313" key="2">
    <source>
        <dbReference type="EMBL" id="NEW06104.1"/>
    </source>
</evidence>
<proteinExistence type="predicted"/>
<dbReference type="RefSeq" id="WP_163944333.1">
    <property type="nucleotide sequence ID" value="NZ_JAAIKC010000002.1"/>
</dbReference>
<accession>A0A6G3ZWL9</accession>
<dbReference type="AlphaFoldDB" id="A0A6G3ZWL9"/>
<comment type="caution">
    <text evidence="2">The sequence shown here is derived from an EMBL/GenBank/DDBJ whole genome shotgun (WGS) entry which is preliminary data.</text>
</comment>
<keyword evidence="1" id="KW-1133">Transmembrane helix</keyword>
<keyword evidence="1" id="KW-0472">Membrane</keyword>
<organism evidence="2">
    <name type="scientific">Paenibacillus sp. SYP-B3998</name>
    <dbReference type="NCBI Taxonomy" id="2678564"/>
    <lineage>
        <taxon>Bacteria</taxon>
        <taxon>Bacillati</taxon>
        <taxon>Bacillota</taxon>
        <taxon>Bacilli</taxon>
        <taxon>Bacillales</taxon>
        <taxon>Paenibacillaceae</taxon>
        <taxon>Paenibacillus</taxon>
    </lineage>
</organism>
<dbReference type="EMBL" id="JAAIKC010000002">
    <property type="protein sequence ID" value="NEW06104.1"/>
    <property type="molecule type" value="Genomic_DNA"/>
</dbReference>
<protein>
    <submittedName>
        <fullName evidence="2">Uncharacterized protein</fullName>
    </submittedName>
</protein>